<dbReference type="EnsemblFungi" id="EJT75138">
    <property type="protein sequence ID" value="EJT75138"/>
    <property type="gene ID" value="GGTG_08976"/>
</dbReference>
<protein>
    <submittedName>
        <fullName evidence="1 2">Uncharacterized protein</fullName>
    </submittedName>
</protein>
<dbReference type="Proteomes" id="UP000006039">
    <property type="component" value="Unassembled WGS sequence"/>
</dbReference>
<evidence type="ECO:0000313" key="3">
    <source>
        <dbReference type="Proteomes" id="UP000006039"/>
    </source>
</evidence>
<evidence type="ECO:0000313" key="1">
    <source>
        <dbReference type="EMBL" id="EJT75138.1"/>
    </source>
</evidence>
<dbReference type="GeneID" id="20349434"/>
<accession>J3P635</accession>
<sequence>MCLRINGCRVKLKALVNNGNDVNLLHNRFLVKAKKIPVLNGGYLAWLDTKKRMFTLKDIKIRFWNIKWRFPVTTKKVKIISLKIIKKFIYILRLKFKF</sequence>
<reference evidence="3" key="1">
    <citation type="submission" date="2010-07" db="EMBL/GenBank/DDBJ databases">
        <title>The genome sequence of Gaeumannomyces graminis var. tritici strain R3-111a-1.</title>
        <authorList>
            <consortium name="The Broad Institute Genome Sequencing Platform"/>
            <person name="Ma L.-J."/>
            <person name="Dead R."/>
            <person name="Young S."/>
            <person name="Zeng Q."/>
            <person name="Koehrsen M."/>
            <person name="Alvarado L."/>
            <person name="Berlin A."/>
            <person name="Chapman S.B."/>
            <person name="Chen Z."/>
            <person name="Freedman E."/>
            <person name="Gellesch M."/>
            <person name="Goldberg J."/>
            <person name="Griggs A."/>
            <person name="Gujja S."/>
            <person name="Heilman E.R."/>
            <person name="Heiman D."/>
            <person name="Hepburn T."/>
            <person name="Howarth C."/>
            <person name="Jen D."/>
            <person name="Larson L."/>
            <person name="Mehta T."/>
            <person name="Neiman D."/>
            <person name="Pearson M."/>
            <person name="Roberts A."/>
            <person name="Saif S."/>
            <person name="Shea T."/>
            <person name="Shenoy N."/>
            <person name="Sisk P."/>
            <person name="Stolte C."/>
            <person name="Sykes S."/>
            <person name="Walk T."/>
            <person name="White J."/>
            <person name="Yandava C."/>
            <person name="Haas B."/>
            <person name="Nusbaum C."/>
            <person name="Birren B."/>
        </authorList>
    </citation>
    <scope>NUCLEOTIDE SEQUENCE [LARGE SCALE GENOMIC DNA]</scope>
    <source>
        <strain evidence="3">R3-111a-1</strain>
    </source>
</reference>
<organism evidence="1">
    <name type="scientific">Gaeumannomyces tritici (strain R3-111a-1)</name>
    <name type="common">Wheat and barley take-all root rot fungus</name>
    <name type="synonym">Gaeumannomyces graminis var. tritici</name>
    <dbReference type="NCBI Taxonomy" id="644352"/>
    <lineage>
        <taxon>Eukaryota</taxon>
        <taxon>Fungi</taxon>
        <taxon>Dikarya</taxon>
        <taxon>Ascomycota</taxon>
        <taxon>Pezizomycotina</taxon>
        <taxon>Sordariomycetes</taxon>
        <taxon>Sordariomycetidae</taxon>
        <taxon>Magnaporthales</taxon>
        <taxon>Magnaporthaceae</taxon>
        <taxon>Gaeumannomyces</taxon>
    </lineage>
</organism>
<reference evidence="1" key="3">
    <citation type="submission" date="2010-09" db="EMBL/GenBank/DDBJ databases">
        <title>Annotation of Gaeumannomyces graminis var. tritici R3-111a-1.</title>
        <authorList>
            <consortium name="The Broad Institute Genome Sequencing Platform"/>
            <person name="Ma L.-J."/>
            <person name="Dead R."/>
            <person name="Young S.K."/>
            <person name="Zeng Q."/>
            <person name="Gargeya S."/>
            <person name="Fitzgerald M."/>
            <person name="Haas B."/>
            <person name="Abouelleil A."/>
            <person name="Alvarado L."/>
            <person name="Arachchi H.M."/>
            <person name="Berlin A."/>
            <person name="Brown A."/>
            <person name="Chapman S.B."/>
            <person name="Chen Z."/>
            <person name="Dunbar C."/>
            <person name="Freedman E."/>
            <person name="Gearin G."/>
            <person name="Gellesch M."/>
            <person name="Goldberg J."/>
            <person name="Griggs A."/>
            <person name="Gujja S."/>
            <person name="Heiman D."/>
            <person name="Howarth C."/>
            <person name="Larson L."/>
            <person name="Lui A."/>
            <person name="MacDonald P.J.P."/>
            <person name="Mehta T."/>
            <person name="Montmayeur A."/>
            <person name="Murphy C."/>
            <person name="Neiman D."/>
            <person name="Pearson M."/>
            <person name="Priest M."/>
            <person name="Roberts A."/>
            <person name="Saif S."/>
            <person name="Shea T."/>
            <person name="Shenoy N."/>
            <person name="Sisk P."/>
            <person name="Stolte C."/>
            <person name="Sykes S."/>
            <person name="Yandava C."/>
            <person name="Wortman J."/>
            <person name="Nusbaum C."/>
            <person name="Birren B."/>
        </authorList>
    </citation>
    <scope>NUCLEOTIDE SEQUENCE</scope>
    <source>
        <strain evidence="1">R3-111a-1</strain>
    </source>
</reference>
<proteinExistence type="predicted"/>
<reference evidence="2" key="5">
    <citation type="submission" date="2018-04" db="UniProtKB">
        <authorList>
            <consortium name="EnsemblFungi"/>
        </authorList>
    </citation>
    <scope>IDENTIFICATION</scope>
    <source>
        <strain evidence="2">R3-111a-1</strain>
    </source>
</reference>
<dbReference type="AlphaFoldDB" id="J3P635"/>
<dbReference type="EMBL" id="GL385398">
    <property type="protein sequence ID" value="EJT75138.1"/>
    <property type="molecule type" value="Genomic_DNA"/>
</dbReference>
<keyword evidence="3" id="KW-1185">Reference proteome</keyword>
<reference evidence="2" key="4">
    <citation type="journal article" date="2015" name="G3 (Bethesda)">
        <title>Genome sequences of three phytopathogenic species of the Magnaporthaceae family of fungi.</title>
        <authorList>
            <person name="Okagaki L.H."/>
            <person name="Nunes C.C."/>
            <person name="Sailsbery J."/>
            <person name="Clay B."/>
            <person name="Brown D."/>
            <person name="John T."/>
            <person name="Oh Y."/>
            <person name="Young N."/>
            <person name="Fitzgerald M."/>
            <person name="Haas B.J."/>
            <person name="Zeng Q."/>
            <person name="Young S."/>
            <person name="Adiconis X."/>
            <person name="Fan L."/>
            <person name="Levin J.Z."/>
            <person name="Mitchell T.K."/>
            <person name="Okubara P.A."/>
            <person name="Farman M.L."/>
            <person name="Kohn L.M."/>
            <person name="Birren B."/>
            <person name="Ma L.-J."/>
            <person name="Dean R.A."/>
        </authorList>
    </citation>
    <scope>NUCLEOTIDE SEQUENCE</scope>
    <source>
        <strain evidence="2">R3-111a-1</strain>
    </source>
</reference>
<dbReference type="HOGENOM" id="CLU_2333721_0_0_1"/>
<dbReference type="VEuPathDB" id="FungiDB:GGTG_08976"/>
<gene>
    <name evidence="2" type="primary">20349434</name>
    <name evidence="1" type="ORF">GGTG_08976</name>
</gene>
<evidence type="ECO:0000313" key="2">
    <source>
        <dbReference type="EnsemblFungi" id="EJT75138"/>
    </source>
</evidence>
<dbReference type="RefSeq" id="XP_009225082.1">
    <property type="nucleotide sequence ID" value="XM_009226818.1"/>
</dbReference>
<reference evidence="1" key="2">
    <citation type="submission" date="2010-07" db="EMBL/GenBank/DDBJ databases">
        <authorList>
            <consortium name="The Broad Institute Genome Sequencing Platform"/>
            <consortium name="Broad Institute Genome Sequencing Center for Infectious Disease"/>
            <person name="Ma L.-J."/>
            <person name="Dead R."/>
            <person name="Young S."/>
            <person name="Zeng Q."/>
            <person name="Koehrsen M."/>
            <person name="Alvarado L."/>
            <person name="Berlin A."/>
            <person name="Chapman S.B."/>
            <person name="Chen Z."/>
            <person name="Freedman E."/>
            <person name="Gellesch M."/>
            <person name="Goldberg J."/>
            <person name="Griggs A."/>
            <person name="Gujja S."/>
            <person name="Heilman E.R."/>
            <person name="Heiman D."/>
            <person name="Hepburn T."/>
            <person name="Howarth C."/>
            <person name="Jen D."/>
            <person name="Larson L."/>
            <person name="Mehta T."/>
            <person name="Neiman D."/>
            <person name="Pearson M."/>
            <person name="Roberts A."/>
            <person name="Saif S."/>
            <person name="Shea T."/>
            <person name="Shenoy N."/>
            <person name="Sisk P."/>
            <person name="Stolte C."/>
            <person name="Sykes S."/>
            <person name="Walk T."/>
            <person name="White J."/>
            <person name="Yandava C."/>
            <person name="Haas B."/>
            <person name="Nusbaum C."/>
            <person name="Birren B."/>
        </authorList>
    </citation>
    <scope>NUCLEOTIDE SEQUENCE</scope>
    <source>
        <strain evidence="1">R3-111a-1</strain>
    </source>
</reference>
<name>J3P635_GAET3</name>